<dbReference type="Proteomes" id="UP000002420">
    <property type="component" value="Chromosome"/>
</dbReference>
<dbReference type="SMART" id="SM00448">
    <property type="entry name" value="REC"/>
    <property type="match status" value="1"/>
</dbReference>
<dbReference type="OrthoDB" id="9780312at2"/>
<dbReference type="InterPro" id="IPR058245">
    <property type="entry name" value="NreC/VraR/RcsB-like_REC"/>
</dbReference>
<dbReference type="PROSITE" id="PS50110">
    <property type="entry name" value="RESPONSE_REGULATORY"/>
    <property type="match status" value="1"/>
</dbReference>
<dbReference type="PANTHER" id="PTHR43214">
    <property type="entry name" value="TWO-COMPONENT RESPONSE REGULATOR"/>
    <property type="match status" value="1"/>
</dbReference>
<dbReference type="SMART" id="SM00421">
    <property type="entry name" value="HTH_LUXR"/>
    <property type="match status" value="1"/>
</dbReference>
<dbReference type="PANTHER" id="PTHR43214:SF43">
    <property type="entry name" value="TWO-COMPONENT RESPONSE REGULATOR"/>
    <property type="match status" value="1"/>
</dbReference>
<dbReference type="eggNOG" id="COG2197">
    <property type="taxonomic scope" value="Bacteria"/>
</dbReference>
<dbReference type="EMBL" id="CP001089">
    <property type="protein sequence ID" value="ACD95281.1"/>
    <property type="molecule type" value="Genomic_DNA"/>
</dbReference>
<dbReference type="InterPro" id="IPR039420">
    <property type="entry name" value="WalR-like"/>
</dbReference>
<feature type="domain" description="HTH luxR-type" evidence="4">
    <location>
        <begin position="147"/>
        <end position="212"/>
    </location>
</feature>
<dbReference type="InterPro" id="IPR001789">
    <property type="entry name" value="Sig_transdc_resp-reg_receiver"/>
</dbReference>
<accession>B3E9K5</accession>
<keyword evidence="7" id="KW-1185">Reference proteome</keyword>
<dbReference type="SUPFAM" id="SSF46894">
    <property type="entry name" value="C-terminal effector domain of the bipartite response regulators"/>
    <property type="match status" value="1"/>
</dbReference>
<dbReference type="CDD" id="cd06170">
    <property type="entry name" value="LuxR_C_like"/>
    <property type="match status" value="1"/>
</dbReference>
<sequence>MKRLLLVDDHAMVRKGLVSILSVLQEDGMLLSCDEAGSGEDALGLLKQYRYDLVVLDIAMPELGGLELLSIIHENWPTLPVLMLSMFPEEQFALRSLKLGASGYLTKKEAADELLLAVGQLLKGKRYLSQSLSTSLINQALASGDNSRPSHATLSNREFQILRSLATGKSLKAIALDLELSIKTVSTYKARLFAKLGFHNDVDLIAYANNHQLT</sequence>
<evidence type="ECO:0000259" key="5">
    <source>
        <dbReference type="PROSITE" id="PS50110"/>
    </source>
</evidence>
<dbReference type="InterPro" id="IPR011006">
    <property type="entry name" value="CheY-like_superfamily"/>
</dbReference>
<evidence type="ECO:0000259" key="4">
    <source>
        <dbReference type="PROSITE" id="PS50043"/>
    </source>
</evidence>
<dbReference type="PROSITE" id="PS50043">
    <property type="entry name" value="HTH_LUXR_2"/>
    <property type="match status" value="1"/>
</dbReference>
<evidence type="ECO:0000256" key="1">
    <source>
        <dbReference type="ARBA" id="ARBA00022553"/>
    </source>
</evidence>
<dbReference type="InterPro" id="IPR000792">
    <property type="entry name" value="Tscrpt_reg_LuxR_C"/>
</dbReference>
<dbReference type="STRING" id="398767.Glov_1565"/>
<organism evidence="6 7">
    <name type="scientific">Trichlorobacter lovleyi (strain ATCC BAA-1151 / DSM 17278 / SZ)</name>
    <name type="common">Geobacter lovleyi</name>
    <dbReference type="NCBI Taxonomy" id="398767"/>
    <lineage>
        <taxon>Bacteria</taxon>
        <taxon>Pseudomonadati</taxon>
        <taxon>Thermodesulfobacteriota</taxon>
        <taxon>Desulfuromonadia</taxon>
        <taxon>Geobacterales</taxon>
        <taxon>Geobacteraceae</taxon>
        <taxon>Trichlorobacter</taxon>
    </lineage>
</organism>
<protein>
    <submittedName>
        <fullName evidence="6">Two component transcriptional regulator, LuxR family</fullName>
    </submittedName>
</protein>
<feature type="domain" description="Response regulatory" evidence="5">
    <location>
        <begin position="3"/>
        <end position="122"/>
    </location>
</feature>
<dbReference type="InterPro" id="IPR016032">
    <property type="entry name" value="Sig_transdc_resp-reg_C-effctor"/>
</dbReference>
<dbReference type="GO" id="GO:0006355">
    <property type="term" value="P:regulation of DNA-templated transcription"/>
    <property type="evidence" value="ECO:0007669"/>
    <property type="project" value="InterPro"/>
</dbReference>
<dbReference type="SUPFAM" id="SSF52172">
    <property type="entry name" value="CheY-like"/>
    <property type="match status" value="1"/>
</dbReference>
<dbReference type="Pfam" id="PF00072">
    <property type="entry name" value="Response_reg"/>
    <property type="match status" value="1"/>
</dbReference>
<dbReference type="GO" id="GO:0000160">
    <property type="term" value="P:phosphorelay signal transduction system"/>
    <property type="evidence" value="ECO:0007669"/>
    <property type="project" value="InterPro"/>
</dbReference>
<dbReference type="CDD" id="cd17535">
    <property type="entry name" value="REC_NarL-like"/>
    <property type="match status" value="1"/>
</dbReference>
<keyword evidence="1 3" id="KW-0597">Phosphoprotein</keyword>
<reference evidence="6 7" key="1">
    <citation type="submission" date="2008-05" db="EMBL/GenBank/DDBJ databases">
        <title>Complete sequence of chromosome of Geobacter lovleyi SZ.</title>
        <authorList>
            <consortium name="US DOE Joint Genome Institute"/>
            <person name="Lucas S."/>
            <person name="Copeland A."/>
            <person name="Lapidus A."/>
            <person name="Glavina del Rio T."/>
            <person name="Dalin E."/>
            <person name="Tice H."/>
            <person name="Bruce D."/>
            <person name="Goodwin L."/>
            <person name="Pitluck S."/>
            <person name="Chertkov O."/>
            <person name="Meincke L."/>
            <person name="Brettin T."/>
            <person name="Detter J.C."/>
            <person name="Han C."/>
            <person name="Tapia R."/>
            <person name="Kuske C.R."/>
            <person name="Schmutz J."/>
            <person name="Larimer F."/>
            <person name="Land M."/>
            <person name="Hauser L."/>
            <person name="Kyrpides N."/>
            <person name="Mikhailova N."/>
            <person name="Sung Y."/>
            <person name="Fletcher K.E."/>
            <person name="Ritalahti K.M."/>
            <person name="Loeffler F.E."/>
            <person name="Richardson P."/>
        </authorList>
    </citation>
    <scope>NUCLEOTIDE SEQUENCE [LARGE SCALE GENOMIC DNA]</scope>
    <source>
        <strain evidence="7">ATCC BAA-1151 / DSM 17278 / SZ</strain>
    </source>
</reference>
<dbReference type="Gene3D" id="3.40.50.2300">
    <property type="match status" value="1"/>
</dbReference>
<dbReference type="AlphaFoldDB" id="B3E9K5"/>
<evidence type="ECO:0000313" key="6">
    <source>
        <dbReference type="EMBL" id="ACD95281.1"/>
    </source>
</evidence>
<name>B3E9K5_TRIL1</name>
<feature type="modified residue" description="4-aspartylphosphate" evidence="3">
    <location>
        <position position="57"/>
    </location>
</feature>
<dbReference type="HOGENOM" id="CLU_000445_90_1_7"/>
<keyword evidence="2" id="KW-0238">DNA-binding</keyword>
<dbReference type="RefSeq" id="WP_012469623.1">
    <property type="nucleotide sequence ID" value="NC_010814.1"/>
</dbReference>
<dbReference type="GO" id="GO:0003677">
    <property type="term" value="F:DNA binding"/>
    <property type="evidence" value="ECO:0007669"/>
    <property type="project" value="UniProtKB-KW"/>
</dbReference>
<gene>
    <name evidence="6" type="ordered locus">Glov_1565</name>
</gene>
<proteinExistence type="predicted"/>
<dbReference type="KEGG" id="glo:Glov_1565"/>
<dbReference type="PRINTS" id="PR00038">
    <property type="entry name" value="HTHLUXR"/>
</dbReference>
<evidence type="ECO:0000256" key="2">
    <source>
        <dbReference type="ARBA" id="ARBA00023125"/>
    </source>
</evidence>
<evidence type="ECO:0000313" key="7">
    <source>
        <dbReference type="Proteomes" id="UP000002420"/>
    </source>
</evidence>
<dbReference type="Pfam" id="PF00196">
    <property type="entry name" value="GerE"/>
    <property type="match status" value="1"/>
</dbReference>
<evidence type="ECO:0000256" key="3">
    <source>
        <dbReference type="PROSITE-ProRule" id="PRU00169"/>
    </source>
</evidence>